<feature type="chain" id="PRO_5022125435" evidence="2">
    <location>
        <begin position="24"/>
        <end position="212"/>
    </location>
</feature>
<sequence>MKNNSFIRFLIAGLLIMSSQVYAQLPAIDSLKLIPANPNANDALTVICYTTFPYGGCSINTIHSEQQGNDILLMLDYNVGMAAYICHSVDTISIPNPGAGDFQLITTITQQEDILLDQDTLAFHIDPYLGLPDYTSNNFQVYPNPVENELKFTTNFAVEKLEIYSTSGQRIQIFEPLSDNSHIDVSNLEKGIYLVTVSSRNQNQLTQRIIKL</sequence>
<keyword evidence="5" id="KW-1185">Reference proteome</keyword>
<gene>
    <name evidence="4" type="ORF">FO442_17825</name>
</gene>
<dbReference type="Pfam" id="PF18962">
    <property type="entry name" value="Por_Secre_tail"/>
    <property type="match status" value="1"/>
</dbReference>
<evidence type="ECO:0000313" key="5">
    <source>
        <dbReference type="Proteomes" id="UP000316008"/>
    </source>
</evidence>
<evidence type="ECO:0000259" key="3">
    <source>
        <dbReference type="Pfam" id="PF18962"/>
    </source>
</evidence>
<feature type="domain" description="Secretion system C-terminal sorting" evidence="3">
    <location>
        <begin position="141"/>
        <end position="210"/>
    </location>
</feature>
<dbReference type="NCBIfam" id="TIGR04183">
    <property type="entry name" value="Por_Secre_tail"/>
    <property type="match status" value="1"/>
</dbReference>
<accession>A0A556MGU6</accession>
<keyword evidence="1 2" id="KW-0732">Signal</keyword>
<evidence type="ECO:0000313" key="4">
    <source>
        <dbReference type="EMBL" id="TSJ39035.1"/>
    </source>
</evidence>
<dbReference type="OrthoDB" id="1467680at2"/>
<feature type="signal peptide" evidence="2">
    <location>
        <begin position="1"/>
        <end position="23"/>
    </location>
</feature>
<evidence type="ECO:0000256" key="1">
    <source>
        <dbReference type="ARBA" id="ARBA00022729"/>
    </source>
</evidence>
<evidence type="ECO:0000256" key="2">
    <source>
        <dbReference type="SAM" id="SignalP"/>
    </source>
</evidence>
<comment type="caution">
    <text evidence="4">The sequence shown here is derived from an EMBL/GenBank/DDBJ whole genome shotgun (WGS) entry which is preliminary data.</text>
</comment>
<reference evidence="4 5" key="1">
    <citation type="submission" date="2019-07" db="EMBL/GenBank/DDBJ databases">
        <authorList>
            <person name="Huq M.A."/>
        </authorList>
    </citation>
    <scope>NUCLEOTIDE SEQUENCE [LARGE SCALE GENOMIC DNA]</scope>
    <source>
        <strain evidence="4 5">MAH-3</strain>
    </source>
</reference>
<name>A0A556MGU6_9FLAO</name>
<dbReference type="EMBL" id="VLPL01000012">
    <property type="protein sequence ID" value="TSJ39035.1"/>
    <property type="molecule type" value="Genomic_DNA"/>
</dbReference>
<dbReference type="InterPro" id="IPR026444">
    <property type="entry name" value="Secre_tail"/>
</dbReference>
<dbReference type="AlphaFoldDB" id="A0A556MGU6"/>
<dbReference type="Proteomes" id="UP000316008">
    <property type="component" value="Unassembled WGS sequence"/>
</dbReference>
<proteinExistence type="predicted"/>
<dbReference type="RefSeq" id="WP_144334574.1">
    <property type="nucleotide sequence ID" value="NZ_VLPL01000012.1"/>
</dbReference>
<protein>
    <submittedName>
        <fullName evidence="4">T9SS type A sorting domain-containing protein</fullName>
    </submittedName>
</protein>
<organism evidence="4 5">
    <name type="scientific">Fluviicola chungangensis</name>
    <dbReference type="NCBI Taxonomy" id="2597671"/>
    <lineage>
        <taxon>Bacteria</taxon>
        <taxon>Pseudomonadati</taxon>
        <taxon>Bacteroidota</taxon>
        <taxon>Flavobacteriia</taxon>
        <taxon>Flavobacteriales</taxon>
        <taxon>Crocinitomicaceae</taxon>
        <taxon>Fluviicola</taxon>
    </lineage>
</organism>